<evidence type="ECO:0000313" key="2">
    <source>
        <dbReference type="Proteomes" id="UP000003599"/>
    </source>
</evidence>
<dbReference type="AlphaFoldDB" id="H3NFW2"/>
<proteinExistence type="predicted"/>
<reference evidence="1 2" key="1">
    <citation type="submission" date="2012-01" db="EMBL/GenBank/DDBJ databases">
        <title>The Genome Sequence of Dolosigranulum pigrum ATCC 51524.</title>
        <authorList>
            <consortium name="The Broad Institute Genome Sequencing Platform"/>
            <person name="Earl A."/>
            <person name="Ward D."/>
            <person name="Feldgarden M."/>
            <person name="Gevers D."/>
            <person name="Huys G."/>
            <person name="Young S.K."/>
            <person name="Zeng Q."/>
            <person name="Gargeya S."/>
            <person name="Fitzgerald M."/>
            <person name="Haas B."/>
            <person name="Abouelleil A."/>
            <person name="Alvarado L."/>
            <person name="Arachchi H.M."/>
            <person name="Berlin A."/>
            <person name="Chapman S.B."/>
            <person name="Gearin G."/>
            <person name="Goldberg J."/>
            <person name="Griggs A."/>
            <person name="Gujja S."/>
            <person name="Hansen M."/>
            <person name="Heiman D."/>
            <person name="Howarth C."/>
            <person name="Larimer J."/>
            <person name="Lui A."/>
            <person name="MacDonald P.J.P."/>
            <person name="McCowen C."/>
            <person name="Montmayeur A."/>
            <person name="Murphy C."/>
            <person name="Neiman D."/>
            <person name="Pearson M."/>
            <person name="Priest M."/>
            <person name="Roberts A."/>
            <person name="Saif S."/>
            <person name="Shea T."/>
            <person name="Sisk P."/>
            <person name="Stolte C."/>
            <person name="Sykes S."/>
            <person name="Wortman J."/>
            <person name="Nusbaum C."/>
            <person name="Birren B."/>
        </authorList>
    </citation>
    <scope>NUCLEOTIDE SEQUENCE [LARGE SCALE GENOMIC DNA]</scope>
    <source>
        <strain evidence="1 2">ATCC 51524</strain>
    </source>
</reference>
<sequence>MNNIFRLKKELIGNLTDTHIEIFCNKRVLTTENDRKVFNFLTFHQQEASGC</sequence>
<dbReference type="Proteomes" id="UP000003599">
    <property type="component" value="Unassembled WGS sequence"/>
</dbReference>
<organism evidence="1 2">
    <name type="scientific">Dolosigranulum pigrum ATCC 51524</name>
    <dbReference type="NCBI Taxonomy" id="883103"/>
    <lineage>
        <taxon>Bacteria</taxon>
        <taxon>Bacillati</taxon>
        <taxon>Bacillota</taxon>
        <taxon>Bacilli</taxon>
        <taxon>Lactobacillales</taxon>
        <taxon>Carnobacteriaceae</taxon>
        <taxon>Dolosigranulum</taxon>
    </lineage>
</organism>
<evidence type="ECO:0000313" key="1">
    <source>
        <dbReference type="EMBL" id="EHR32179.1"/>
    </source>
</evidence>
<comment type="caution">
    <text evidence="1">The sequence shown here is derived from an EMBL/GenBank/DDBJ whole genome shotgun (WGS) entry which is preliminary data.</text>
</comment>
<gene>
    <name evidence="1" type="ORF">HMPREF9703_01443</name>
</gene>
<name>H3NFW2_9LACT</name>
<dbReference type="EMBL" id="AGEF01000011">
    <property type="protein sequence ID" value="EHR32179.1"/>
    <property type="molecule type" value="Genomic_DNA"/>
</dbReference>
<protein>
    <submittedName>
        <fullName evidence="1">Uncharacterized protein</fullName>
    </submittedName>
</protein>
<accession>H3NFW2</accession>
<dbReference type="HOGENOM" id="CLU_3098234_0_0_9"/>
<keyword evidence="2" id="KW-1185">Reference proteome</keyword>